<dbReference type="Pfam" id="PF00651">
    <property type="entry name" value="BTB"/>
    <property type="match status" value="1"/>
</dbReference>
<dbReference type="PANTHER" id="PTHR23110">
    <property type="entry name" value="BTB DOMAIN TRANSCRIPTION FACTOR"/>
    <property type="match status" value="1"/>
</dbReference>
<dbReference type="CDD" id="cd18315">
    <property type="entry name" value="BTB_POZ_BAB-like"/>
    <property type="match status" value="1"/>
</dbReference>
<evidence type="ECO:0000313" key="5">
    <source>
        <dbReference type="Proteomes" id="UP000076407"/>
    </source>
</evidence>
<dbReference type="InterPro" id="IPR000210">
    <property type="entry name" value="BTB/POZ_dom"/>
</dbReference>
<keyword evidence="5" id="KW-1185">Reference proteome</keyword>
<dbReference type="VEuPathDB" id="VectorBase:AQUA010877"/>
<dbReference type="PANTHER" id="PTHR23110:SF106">
    <property type="entry name" value="FI01104P"/>
    <property type="match status" value="1"/>
</dbReference>
<comment type="subcellular location">
    <subcellularLocation>
        <location evidence="1">Nucleus</location>
    </subcellularLocation>
</comment>
<dbReference type="InterPro" id="IPR011333">
    <property type="entry name" value="SKP1/BTB/POZ_sf"/>
</dbReference>
<reference evidence="4" key="1">
    <citation type="submission" date="2020-05" db="UniProtKB">
        <authorList>
            <consortium name="EnsemblMetazoa"/>
        </authorList>
    </citation>
    <scope>IDENTIFICATION</scope>
    <source>
        <strain evidence="4">SANGQUA</strain>
    </source>
</reference>
<dbReference type="SMART" id="SM00225">
    <property type="entry name" value="BTB"/>
    <property type="match status" value="1"/>
</dbReference>
<proteinExistence type="predicted"/>
<dbReference type="STRING" id="34691.A0A182XLY2"/>
<evidence type="ECO:0000313" key="4">
    <source>
        <dbReference type="EnsemblMetazoa" id="AQUA010877-PA"/>
    </source>
</evidence>
<evidence type="ECO:0000256" key="2">
    <source>
        <dbReference type="ARBA" id="ARBA00023242"/>
    </source>
</evidence>
<dbReference type="GO" id="GO:0006357">
    <property type="term" value="P:regulation of transcription by RNA polymerase II"/>
    <property type="evidence" value="ECO:0007669"/>
    <property type="project" value="TreeGrafter"/>
</dbReference>
<dbReference type="EnsemblMetazoa" id="AQUA010877-RA">
    <property type="protein sequence ID" value="AQUA010877-PA"/>
    <property type="gene ID" value="AQUA010877"/>
</dbReference>
<evidence type="ECO:0000256" key="1">
    <source>
        <dbReference type="ARBA" id="ARBA00004123"/>
    </source>
</evidence>
<dbReference type="GO" id="GO:0005634">
    <property type="term" value="C:nucleus"/>
    <property type="evidence" value="ECO:0007669"/>
    <property type="project" value="UniProtKB-SubCell"/>
</dbReference>
<accession>A0A182XLY2</accession>
<dbReference type="PROSITE" id="PS50097">
    <property type="entry name" value="BTB"/>
    <property type="match status" value="1"/>
</dbReference>
<dbReference type="Proteomes" id="UP000076407">
    <property type="component" value="Unassembled WGS sequence"/>
</dbReference>
<evidence type="ECO:0000259" key="3">
    <source>
        <dbReference type="PROSITE" id="PS50097"/>
    </source>
</evidence>
<dbReference type="Gene3D" id="3.30.710.10">
    <property type="entry name" value="Potassium Channel Kv1.1, Chain A"/>
    <property type="match status" value="1"/>
</dbReference>
<feature type="domain" description="BTB" evidence="3">
    <location>
        <begin position="38"/>
        <end position="103"/>
    </location>
</feature>
<sequence>METMYVKPVCGIIKLQNTERRASFPAALHAARLAELLVDVTICCETRKLRAHKLVLALGSPFFRSIFNEVPTPHPVVMIYNVKYEDLDTLVKFLYTGELSVERERLPSLLEAARYLQLDEFSTLLPYLQETGDLNENLLSAVNAFNSMSLLMDRTNETNGSATIMSTICMLTTNDPPQPSTSASVLPYNGEAGEQQQQQLESPINGEYLGDDATSMISQDSADSFSPTEVMIMPHYIDKALVSMVPRSVENAIVALFAVPIDPLISQQSAAAFAAQNTPNTGTVDERVNDDVYLVLSDLPPAVRSARESSEFIDAPELQYDPRQQDLSRMCEL</sequence>
<dbReference type="AlphaFoldDB" id="A0A182XLY2"/>
<dbReference type="SUPFAM" id="SSF54695">
    <property type="entry name" value="POZ domain"/>
    <property type="match status" value="1"/>
</dbReference>
<keyword evidence="2" id="KW-0539">Nucleus</keyword>
<organism evidence="4 5">
    <name type="scientific">Anopheles quadriannulatus</name>
    <name type="common">Mosquito</name>
    <dbReference type="NCBI Taxonomy" id="34691"/>
    <lineage>
        <taxon>Eukaryota</taxon>
        <taxon>Metazoa</taxon>
        <taxon>Ecdysozoa</taxon>
        <taxon>Arthropoda</taxon>
        <taxon>Hexapoda</taxon>
        <taxon>Insecta</taxon>
        <taxon>Pterygota</taxon>
        <taxon>Neoptera</taxon>
        <taxon>Endopterygota</taxon>
        <taxon>Diptera</taxon>
        <taxon>Nematocera</taxon>
        <taxon>Culicoidea</taxon>
        <taxon>Culicidae</taxon>
        <taxon>Anophelinae</taxon>
        <taxon>Anopheles</taxon>
    </lineage>
</organism>
<protein>
    <submittedName>
        <fullName evidence="4">BTB domain-containing protein</fullName>
    </submittedName>
</protein>
<name>A0A182XLY2_ANOQN</name>
<dbReference type="InterPro" id="IPR051095">
    <property type="entry name" value="Dros_DevTransReg"/>
</dbReference>